<keyword evidence="5 9" id="KW-0805">Transcription regulation</keyword>
<protein>
    <recommendedName>
        <fullName evidence="9">RNA polymerase sigma-54 factor</fullName>
    </recommendedName>
</protein>
<name>A0A2T4JYY9_9RHOB</name>
<keyword evidence="7 9" id="KW-0238">DNA-binding</keyword>
<comment type="similarity">
    <text evidence="1 9">Belongs to the sigma-54 factor family.</text>
</comment>
<dbReference type="AlphaFoldDB" id="A0A2T4JYY9"/>
<evidence type="ECO:0000256" key="9">
    <source>
        <dbReference type="PIRNR" id="PIRNR000774"/>
    </source>
</evidence>
<dbReference type="Gene3D" id="1.10.10.60">
    <property type="entry name" value="Homeodomain-like"/>
    <property type="match status" value="1"/>
</dbReference>
<dbReference type="GO" id="GO:0001216">
    <property type="term" value="F:DNA-binding transcription activator activity"/>
    <property type="evidence" value="ECO:0007669"/>
    <property type="project" value="InterPro"/>
</dbReference>
<dbReference type="GO" id="GO:0000428">
    <property type="term" value="C:DNA-directed RNA polymerase complex"/>
    <property type="evidence" value="ECO:0007669"/>
    <property type="project" value="UniProtKB-KW"/>
</dbReference>
<dbReference type="Gene3D" id="1.10.10.1330">
    <property type="entry name" value="RNA polymerase sigma-54 factor, core-binding domain"/>
    <property type="match status" value="1"/>
</dbReference>
<gene>
    <name evidence="12" type="primary">rpoN</name>
    <name evidence="12" type="ORF">C5F48_03365</name>
</gene>
<evidence type="ECO:0000259" key="10">
    <source>
        <dbReference type="Pfam" id="PF04552"/>
    </source>
</evidence>
<dbReference type="PROSITE" id="PS00717">
    <property type="entry name" value="SIGMA54_1"/>
    <property type="match status" value="1"/>
</dbReference>
<evidence type="ECO:0000256" key="2">
    <source>
        <dbReference type="ARBA" id="ARBA00022478"/>
    </source>
</evidence>
<dbReference type="RefSeq" id="WP_107662495.1">
    <property type="nucleotide sequence ID" value="NZ_PZKG01000009.1"/>
</dbReference>
<dbReference type="InterPro" id="IPR000394">
    <property type="entry name" value="RNA_pol_sigma_54"/>
</dbReference>
<dbReference type="EMBL" id="PZKG01000009">
    <property type="protein sequence ID" value="PTE23125.1"/>
    <property type="molecule type" value="Genomic_DNA"/>
</dbReference>
<keyword evidence="3 9" id="KW-0808">Transferase</keyword>
<dbReference type="PROSITE" id="PS00718">
    <property type="entry name" value="SIGMA54_2"/>
    <property type="match status" value="1"/>
</dbReference>
<reference evidence="12 13" key="1">
    <citation type="submission" date="2018-03" db="EMBL/GenBank/DDBJ databases">
        <title>Cereibacter changlensis.</title>
        <authorList>
            <person name="Meyer T.E."/>
            <person name="Miller S."/>
            <person name="Lodha T."/>
            <person name="Gandham S."/>
            <person name="Chintalapati S."/>
            <person name="Chintalapati V.R."/>
        </authorList>
    </citation>
    <scope>NUCLEOTIDE SEQUENCE [LARGE SCALE GENOMIC DNA]</scope>
    <source>
        <strain evidence="12 13">JA139</strain>
    </source>
</reference>
<evidence type="ECO:0000313" key="13">
    <source>
        <dbReference type="Proteomes" id="UP000241010"/>
    </source>
</evidence>
<evidence type="ECO:0000256" key="4">
    <source>
        <dbReference type="ARBA" id="ARBA00022695"/>
    </source>
</evidence>
<dbReference type="InterPro" id="IPR038709">
    <property type="entry name" value="RpoN_core-bd_sf"/>
</dbReference>
<dbReference type="PANTHER" id="PTHR32248:SF4">
    <property type="entry name" value="RNA POLYMERASE SIGMA-54 FACTOR"/>
    <property type="match status" value="1"/>
</dbReference>
<feature type="domain" description="RNA polymerase sigma factor 54 DNA-binding" evidence="10">
    <location>
        <begin position="271"/>
        <end position="429"/>
    </location>
</feature>
<evidence type="ECO:0000313" key="12">
    <source>
        <dbReference type="EMBL" id="PTE23125.1"/>
    </source>
</evidence>
<dbReference type="GO" id="GO:0003677">
    <property type="term" value="F:DNA binding"/>
    <property type="evidence" value="ECO:0007669"/>
    <property type="project" value="UniProtKB-KW"/>
</dbReference>
<keyword evidence="13" id="KW-1185">Reference proteome</keyword>
<dbReference type="PRINTS" id="PR00045">
    <property type="entry name" value="SIGMA54FCT"/>
</dbReference>
<comment type="function">
    <text evidence="9">Sigma factors are initiation factors that promote the attachment of RNA polymerase to specific initiation sites and are then released.</text>
</comment>
<dbReference type="NCBIfam" id="TIGR02395">
    <property type="entry name" value="rpoN_sigma"/>
    <property type="match status" value="1"/>
</dbReference>
<accession>A0A2T4JYY9</accession>
<keyword evidence="8 9" id="KW-0804">Transcription</keyword>
<dbReference type="PANTHER" id="PTHR32248">
    <property type="entry name" value="RNA POLYMERASE SIGMA-54 FACTOR"/>
    <property type="match status" value="1"/>
</dbReference>
<dbReference type="InterPro" id="IPR007046">
    <property type="entry name" value="RNA_pol_sigma_54_core-bd"/>
</dbReference>
<evidence type="ECO:0000256" key="6">
    <source>
        <dbReference type="ARBA" id="ARBA00023082"/>
    </source>
</evidence>
<dbReference type="Pfam" id="PF04963">
    <property type="entry name" value="Sigma54_CBD"/>
    <property type="match status" value="1"/>
</dbReference>
<dbReference type="GO" id="GO:0016779">
    <property type="term" value="F:nucleotidyltransferase activity"/>
    <property type="evidence" value="ECO:0007669"/>
    <property type="project" value="UniProtKB-KW"/>
</dbReference>
<organism evidence="12 13">
    <name type="scientific">Cereibacter changlensis JA139</name>
    <dbReference type="NCBI Taxonomy" id="1188249"/>
    <lineage>
        <taxon>Bacteria</taxon>
        <taxon>Pseudomonadati</taxon>
        <taxon>Pseudomonadota</taxon>
        <taxon>Alphaproteobacteria</taxon>
        <taxon>Rhodobacterales</taxon>
        <taxon>Paracoccaceae</taxon>
        <taxon>Cereibacter</taxon>
    </lineage>
</organism>
<keyword evidence="2 9" id="KW-0240">DNA-directed RNA polymerase</keyword>
<sequence>MDMMHIQRQTTGLAMTQRMQASLRILQMTNADLCDYLAAEALGNPCLDVRLPESGSAGLAPPARAGSVQAGADRDEFARIEAAPVSLEAHVLAQIDTGFFGDDRRIALAFAEALEPSGWLGETVAEVAARCRVEEAEAAAVLEHLQRFDPPGLFARDLAECLTLQARDRDLLTWEMQTILGHLDLLAAGRFAELARLCDAEEADIRAALALIRSFQPKPGEGFASDRPPIQPPDLRVIRGPLGWEVELNRSQLPRLRVSAAGVADPAAQVWLARAESAARWLQRAVERRQSTLLRTAGCLVAHQTAFLEQGARQLLPLSMEEVAAELSLHPSTISRATAARLIETPRGLIPLRAFFSRSVVAEGPAAPQSQDALIALVGEIVAAEDRRKPLSDDAIVKRAREAGAVLARRTVTKYREALGIPSSYERRQPERV</sequence>
<evidence type="ECO:0000256" key="1">
    <source>
        <dbReference type="ARBA" id="ARBA00008798"/>
    </source>
</evidence>
<dbReference type="InterPro" id="IPR007634">
    <property type="entry name" value="RNA_pol_sigma_54_DNA-bd"/>
</dbReference>
<dbReference type="PIRSF" id="PIRSF000774">
    <property type="entry name" value="RpoN"/>
    <property type="match status" value="1"/>
</dbReference>
<dbReference type="PROSITE" id="PS50044">
    <property type="entry name" value="SIGMA54_3"/>
    <property type="match status" value="1"/>
</dbReference>
<dbReference type="Pfam" id="PF00309">
    <property type="entry name" value="Sigma54_AID"/>
    <property type="match status" value="1"/>
</dbReference>
<feature type="domain" description="RNA polymerase sigma factor 54 core-binding" evidence="11">
    <location>
        <begin position="78"/>
        <end position="260"/>
    </location>
</feature>
<dbReference type="Proteomes" id="UP000241010">
    <property type="component" value="Unassembled WGS sequence"/>
</dbReference>
<evidence type="ECO:0000259" key="11">
    <source>
        <dbReference type="Pfam" id="PF04963"/>
    </source>
</evidence>
<dbReference type="OrthoDB" id="9814402at2"/>
<keyword evidence="6 9" id="KW-0731">Sigma factor</keyword>
<dbReference type="GO" id="GO:0016987">
    <property type="term" value="F:sigma factor activity"/>
    <property type="evidence" value="ECO:0007669"/>
    <property type="project" value="UniProtKB-KW"/>
</dbReference>
<keyword evidence="4 9" id="KW-0548">Nucleotidyltransferase</keyword>
<dbReference type="Pfam" id="PF04552">
    <property type="entry name" value="Sigma54_DBD"/>
    <property type="match status" value="1"/>
</dbReference>
<comment type="caution">
    <text evidence="12">The sequence shown here is derived from an EMBL/GenBank/DDBJ whole genome shotgun (WGS) entry which is preliminary data.</text>
</comment>
<dbReference type="GO" id="GO:0006352">
    <property type="term" value="P:DNA-templated transcription initiation"/>
    <property type="evidence" value="ECO:0007669"/>
    <property type="project" value="InterPro"/>
</dbReference>
<proteinExistence type="inferred from homology"/>
<evidence type="ECO:0000256" key="7">
    <source>
        <dbReference type="ARBA" id="ARBA00023125"/>
    </source>
</evidence>
<evidence type="ECO:0000256" key="8">
    <source>
        <dbReference type="ARBA" id="ARBA00023163"/>
    </source>
</evidence>
<evidence type="ECO:0000256" key="5">
    <source>
        <dbReference type="ARBA" id="ARBA00023015"/>
    </source>
</evidence>
<evidence type="ECO:0000256" key="3">
    <source>
        <dbReference type="ARBA" id="ARBA00022679"/>
    </source>
</evidence>